<keyword evidence="4" id="KW-0349">Heme</keyword>
<keyword evidence="18" id="KW-1185">Reference proteome</keyword>
<keyword evidence="7" id="KW-0560">Oxidoreductase</keyword>
<evidence type="ECO:0000313" key="18">
    <source>
        <dbReference type="Proteomes" id="UP000243459"/>
    </source>
</evidence>
<comment type="catalytic activity">
    <reaction evidence="1">
        <text>2 a phenolic donor + H2O2 = 2 a phenolic radical donor + 2 H2O</text>
        <dbReference type="Rhea" id="RHEA:56136"/>
        <dbReference type="ChEBI" id="CHEBI:15377"/>
        <dbReference type="ChEBI" id="CHEBI:16240"/>
        <dbReference type="ChEBI" id="CHEBI:139520"/>
        <dbReference type="ChEBI" id="CHEBI:139521"/>
        <dbReference type="EC" id="1.11.1.7"/>
    </reaction>
</comment>
<keyword evidence="13" id="KW-1015">Disulfide bond</keyword>
<organism evidence="17 18">
    <name type="scientific">Asparagus officinalis</name>
    <name type="common">Garden asparagus</name>
    <dbReference type="NCBI Taxonomy" id="4686"/>
    <lineage>
        <taxon>Eukaryota</taxon>
        <taxon>Viridiplantae</taxon>
        <taxon>Streptophyta</taxon>
        <taxon>Embryophyta</taxon>
        <taxon>Tracheophyta</taxon>
        <taxon>Spermatophyta</taxon>
        <taxon>Magnoliopsida</taxon>
        <taxon>Liliopsida</taxon>
        <taxon>Asparagales</taxon>
        <taxon>Asparagaceae</taxon>
        <taxon>Asparagoideae</taxon>
        <taxon>Asparagus</taxon>
    </lineage>
</organism>
<feature type="site" description="Transition state stabilizer" evidence="12">
    <location>
        <position position="60"/>
    </location>
</feature>
<evidence type="ECO:0000256" key="3">
    <source>
        <dbReference type="ARBA" id="ARBA00022559"/>
    </source>
</evidence>
<dbReference type="PROSITE" id="PS50873">
    <property type="entry name" value="PEROXIDASE_4"/>
    <property type="match status" value="1"/>
</dbReference>
<feature type="binding site" evidence="11">
    <location>
        <position position="70"/>
    </location>
    <ligand>
        <name>Ca(2+)</name>
        <dbReference type="ChEBI" id="CHEBI:29108"/>
        <label>1</label>
    </ligand>
</feature>
<keyword evidence="8" id="KW-0408">Iron</keyword>
<dbReference type="InterPro" id="IPR010255">
    <property type="entry name" value="Haem_peroxidase_sf"/>
</dbReference>
<gene>
    <name evidence="17" type="ORF">A4U43_C04F26280</name>
</gene>
<dbReference type="Gene3D" id="1.10.520.10">
    <property type="match status" value="1"/>
</dbReference>
<feature type="disulfide bond" evidence="13">
    <location>
        <begin position="66"/>
        <end position="71"/>
    </location>
</feature>
<dbReference type="GO" id="GO:0020037">
    <property type="term" value="F:heme binding"/>
    <property type="evidence" value="ECO:0007669"/>
    <property type="project" value="InterPro"/>
</dbReference>
<feature type="domain" description="Plant heme peroxidase family profile" evidence="16">
    <location>
        <begin position="23"/>
        <end position="146"/>
    </location>
</feature>
<evidence type="ECO:0000256" key="9">
    <source>
        <dbReference type="ARBA" id="ARBA00023324"/>
    </source>
</evidence>
<dbReference type="PANTHER" id="PTHR31517">
    <property type="match status" value="1"/>
</dbReference>
<proteinExistence type="inferred from homology"/>
<dbReference type="SUPFAM" id="SSF48113">
    <property type="entry name" value="Heme-dependent peroxidases"/>
    <property type="match status" value="1"/>
</dbReference>
<evidence type="ECO:0000313" key="17">
    <source>
        <dbReference type="EMBL" id="ONK73021.1"/>
    </source>
</evidence>
<reference evidence="18" key="1">
    <citation type="journal article" date="2017" name="Nat. Commun.">
        <title>The asparagus genome sheds light on the origin and evolution of a young Y chromosome.</title>
        <authorList>
            <person name="Harkess A."/>
            <person name="Zhou J."/>
            <person name="Xu C."/>
            <person name="Bowers J.E."/>
            <person name="Van der Hulst R."/>
            <person name="Ayyampalayam S."/>
            <person name="Mercati F."/>
            <person name="Riccardi P."/>
            <person name="McKain M.R."/>
            <person name="Kakrana A."/>
            <person name="Tang H."/>
            <person name="Ray J."/>
            <person name="Groenendijk J."/>
            <person name="Arikit S."/>
            <person name="Mathioni S.M."/>
            <person name="Nakano M."/>
            <person name="Shan H."/>
            <person name="Telgmann-Rauber A."/>
            <person name="Kanno A."/>
            <person name="Yue Z."/>
            <person name="Chen H."/>
            <person name="Li W."/>
            <person name="Chen Y."/>
            <person name="Xu X."/>
            <person name="Zhang Y."/>
            <person name="Luo S."/>
            <person name="Chen H."/>
            <person name="Gao J."/>
            <person name="Mao Z."/>
            <person name="Pires J.C."/>
            <person name="Luo M."/>
            <person name="Kudrna D."/>
            <person name="Wing R.A."/>
            <person name="Meyers B.C."/>
            <person name="Yi K."/>
            <person name="Kong H."/>
            <person name="Lavrijsen P."/>
            <person name="Sunseri F."/>
            <person name="Falavigna A."/>
            <person name="Ye Y."/>
            <person name="Leebens-Mack J.H."/>
            <person name="Chen G."/>
        </authorList>
    </citation>
    <scope>NUCLEOTIDE SEQUENCE [LARGE SCALE GENOMIC DNA]</scope>
    <source>
        <strain evidence="18">cv. DH0086</strain>
    </source>
</reference>
<evidence type="ECO:0000256" key="13">
    <source>
        <dbReference type="PIRSR" id="PIRSR600823-5"/>
    </source>
</evidence>
<protein>
    <recommendedName>
        <fullName evidence="16">Plant heme peroxidase family profile domain-containing protein</fullName>
    </recommendedName>
</protein>
<dbReference type="InterPro" id="IPR000823">
    <property type="entry name" value="Peroxidase_pln"/>
</dbReference>
<evidence type="ECO:0000256" key="14">
    <source>
        <dbReference type="RuleBase" id="RU004241"/>
    </source>
</evidence>
<sequence>MELWRALLFYIVVLVVIDVGEAQLRHNFYESTCPNVELIVRQTVMKKVKQTFVTVPATLRLFLHDCFVEGCDASILISSSNGDAEKDADDNLSLAGDGFDTVIQAKQEVESACPGVVSCADILAMSARDVVALVSINHSTYILTLL</sequence>
<feature type="chain" id="PRO_5024459619" description="Plant heme peroxidase family profile domain-containing protein" evidence="15">
    <location>
        <begin position="23"/>
        <end position="146"/>
    </location>
</feature>
<evidence type="ECO:0000256" key="6">
    <source>
        <dbReference type="ARBA" id="ARBA00022837"/>
    </source>
</evidence>
<dbReference type="GO" id="GO:0042744">
    <property type="term" value="P:hydrogen peroxide catabolic process"/>
    <property type="evidence" value="ECO:0007669"/>
    <property type="project" value="UniProtKB-KW"/>
</dbReference>
<dbReference type="PRINTS" id="PR00458">
    <property type="entry name" value="PEROXIDASE"/>
</dbReference>
<dbReference type="EMBL" id="CM007384">
    <property type="protein sequence ID" value="ONK73021.1"/>
    <property type="molecule type" value="Genomic_DNA"/>
</dbReference>
<name>A0A5P1F8P1_ASPOF</name>
<feature type="disulfide bond" evidence="13">
    <location>
        <begin position="33"/>
        <end position="113"/>
    </location>
</feature>
<evidence type="ECO:0000256" key="5">
    <source>
        <dbReference type="ARBA" id="ARBA00022723"/>
    </source>
</evidence>
<comment type="similarity">
    <text evidence="14">Belongs to the peroxidase family.</text>
</comment>
<feature type="binding site" evidence="11">
    <location>
        <position position="65"/>
    </location>
    <ligand>
        <name>Ca(2+)</name>
        <dbReference type="ChEBI" id="CHEBI:29108"/>
        <label>1</label>
    </ligand>
</feature>
<keyword evidence="15" id="KW-0732">Signal</keyword>
<dbReference type="Proteomes" id="UP000243459">
    <property type="component" value="Chromosome 4"/>
</dbReference>
<feature type="binding site" evidence="11">
    <location>
        <position position="85"/>
    </location>
    <ligand>
        <name>Ca(2+)</name>
        <dbReference type="ChEBI" id="CHEBI:29108"/>
        <label>1</label>
    </ligand>
</feature>
<feature type="binding site" evidence="11">
    <location>
        <position position="74"/>
    </location>
    <ligand>
        <name>Ca(2+)</name>
        <dbReference type="ChEBI" id="CHEBI:29108"/>
        <label>1</label>
    </ligand>
</feature>
<dbReference type="PRINTS" id="PR00461">
    <property type="entry name" value="PLPEROXIDASE"/>
</dbReference>
<keyword evidence="9" id="KW-0376">Hydrogen peroxide</keyword>
<evidence type="ECO:0000256" key="4">
    <source>
        <dbReference type="ARBA" id="ARBA00022617"/>
    </source>
</evidence>
<dbReference type="GO" id="GO:0006979">
    <property type="term" value="P:response to oxidative stress"/>
    <property type="evidence" value="ECO:0007669"/>
    <property type="project" value="InterPro"/>
</dbReference>
<dbReference type="GO" id="GO:0046872">
    <property type="term" value="F:metal ion binding"/>
    <property type="evidence" value="ECO:0007669"/>
    <property type="project" value="UniProtKB-KW"/>
</dbReference>
<evidence type="ECO:0000256" key="12">
    <source>
        <dbReference type="PIRSR" id="PIRSR600823-4"/>
    </source>
</evidence>
<comment type="cofactor">
    <cofactor evidence="2">
        <name>heme b</name>
        <dbReference type="ChEBI" id="CHEBI:60344"/>
    </cofactor>
</comment>
<evidence type="ECO:0000256" key="2">
    <source>
        <dbReference type="ARBA" id="ARBA00001970"/>
    </source>
</evidence>
<evidence type="ECO:0000259" key="16">
    <source>
        <dbReference type="PROSITE" id="PS50873"/>
    </source>
</evidence>
<keyword evidence="3" id="KW-0575">Peroxidase</keyword>
<feature type="binding site" evidence="11">
    <location>
        <position position="68"/>
    </location>
    <ligand>
        <name>Ca(2+)</name>
        <dbReference type="ChEBI" id="CHEBI:29108"/>
        <label>1</label>
    </ligand>
</feature>
<dbReference type="PANTHER" id="PTHR31517:SF51">
    <property type="entry name" value="PEROXIDASE 55"/>
    <property type="match status" value="1"/>
</dbReference>
<evidence type="ECO:0000256" key="15">
    <source>
        <dbReference type="SAM" id="SignalP"/>
    </source>
</evidence>
<feature type="binding site" evidence="11">
    <location>
        <position position="72"/>
    </location>
    <ligand>
        <name>Ca(2+)</name>
        <dbReference type="ChEBI" id="CHEBI:29108"/>
        <label>1</label>
    </ligand>
</feature>
<dbReference type="InterPro" id="IPR002016">
    <property type="entry name" value="Haem_peroxidase"/>
</dbReference>
<dbReference type="AlphaFoldDB" id="A0A5P1F8P1"/>
<accession>A0A5P1F8P1</accession>
<dbReference type="OMA" id="ITSTAYH"/>
<dbReference type="Gramene" id="ONK73021">
    <property type="protein sequence ID" value="ONK73021"/>
    <property type="gene ID" value="A4U43_C04F26280"/>
</dbReference>
<evidence type="ECO:0000256" key="1">
    <source>
        <dbReference type="ARBA" id="ARBA00000189"/>
    </source>
</evidence>
<evidence type="ECO:0000256" key="7">
    <source>
        <dbReference type="ARBA" id="ARBA00023002"/>
    </source>
</evidence>
<evidence type="ECO:0000256" key="11">
    <source>
        <dbReference type="PIRSR" id="PIRSR600823-3"/>
    </source>
</evidence>
<evidence type="ECO:0000256" key="8">
    <source>
        <dbReference type="ARBA" id="ARBA00023004"/>
    </source>
</evidence>
<feature type="active site" description="Proton acceptor" evidence="10">
    <location>
        <position position="64"/>
    </location>
</feature>
<feature type="signal peptide" evidence="15">
    <location>
        <begin position="1"/>
        <end position="22"/>
    </location>
</feature>
<dbReference type="GO" id="GO:0140825">
    <property type="term" value="F:lactoperoxidase activity"/>
    <property type="evidence" value="ECO:0007669"/>
    <property type="project" value="UniProtKB-EC"/>
</dbReference>
<comment type="cofactor">
    <cofactor evidence="11">
        <name>Ca(2+)</name>
        <dbReference type="ChEBI" id="CHEBI:29108"/>
    </cofactor>
    <text evidence="11">Binds 2 calcium ions per subunit.</text>
</comment>
<evidence type="ECO:0000256" key="10">
    <source>
        <dbReference type="PIRSR" id="PIRSR600823-1"/>
    </source>
</evidence>
<keyword evidence="6 11" id="KW-0106">Calcium</keyword>
<dbReference type="Pfam" id="PF00141">
    <property type="entry name" value="peroxidase"/>
    <property type="match status" value="1"/>
</dbReference>
<keyword evidence="5 11" id="KW-0479">Metal-binding</keyword>